<dbReference type="Proteomes" id="UP000188318">
    <property type="component" value="Unassembled WGS sequence"/>
</dbReference>
<evidence type="ECO:0000313" key="4">
    <source>
        <dbReference type="Proteomes" id="UP000188318"/>
    </source>
</evidence>
<protein>
    <recommendedName>
        <fullName evidence="2">SHSP domain-containing protein</fullName>
    </recommendedName>
</protein>
<evidence type="ECO:0000256" key="1">
    <source>
        <dbReference type="SAM" id="MobiDB-lite"/>
    </source>
</evidence>
<dbReference type="CDD" id="cd06464">
    <property type="entry name" value="ACD_sHsps-like"/>
    <property type="match status" value="1"/>
</dbReference>
<evidence type="ECO:0000259" key="2">
    <source>
        <dbReference type="Pfam" id="PF00011"/>
    </source>
</evidence>
<dbReference type="Pfam" id="PF00011">
    <property type="entry name" value="HSP20"/>
    <property type="match status" value="1"/>
</dbReference>
<proteinExistence type="predicted"/>
<accession>A0A1R3RI91</accession>
<name>A0A1R3RI91_ASPC5</name>
<dbReference type="SUPFAM" id="SSF49764">
    <property type="entry name" value="HSP20-like chaperones"/>
    <property type="match status" value="1"/>
</dbReference>
<dbReference type="InterPro" id="IPR008978">
    <property type="entry name" value="HSP20-like_chaperone"/>
</dbReference>
<sequence>MVIINMEQADRPNPFVRAPIGTPEPIRPAFDLRLLEGGYCLDGEVPGSTKDSIAVEVSGFQTLVISGTLRRAYPGPPPDFKPDSRVNAKEYYSVPMHVLLDRMLLEQTSARHEEAEGTCFANASRAPAGNPAGEAAPSLHVQARCGGQGAFKGQPAAGVRNNGSGQGTQQRANQRGDRNQQGGGNVRGRSKQRDGNPQDGCAQQGYGNRGRERRWGQTRGRGEGIQRRETISRREEIQRMSVKGEEDDDEPRQHEPQWKLAEREVGFFSRSFILDKPIEWNATEVRYKDGILTIWLPLGPMPDDPIRLSVSRD</sequence>
<feature type="compositionally biased region" description="Basic and acidic residues" evidence="1">
    <location>
        <begin position="209"/>
        <end position="230"/>
    </location>
</feature>
<dbReference type="Gene3D" id="2.60.40.790">
    <property type="match status" value="2"/>
</dbReference>
<dbReference type="EMBL" id="KV907502">
    <property type="protein sequence ID" value="OOF94183.1"/>
    <property type="molecule type" value="Genomic_DNA"/>
</dbReference>
<evidence type="ECO:0000313" key="3">
    <source>
        <dbReference type="EMBL" id="OOF94183.1"/>
    </source>
</evidence>
<dbReference type="VEuPathDB" id="FungiDB:ASPCADRAFT_131745"/>
<dbReference type="InterPro" id="IPR002068">
    <property type="entry name" value="A-crystallin/Hsp20_dom"/>
</dbReference>
<feature type="domain" description="SHSP" evidence="2">
    <location>
        <begin position="238"/>
        <end position="302"/>
    </location>
</feature>
<dbReference type="AlphaFoldDB" id="A0A1R3RI91"/>
<gene>
    <name evidence="3" type="ORF">ASPCADRAFT_131745</name>
</gene>
<dbReference type="STRING" id="602072.A0A1R3RI91"/>
<reference evidence="4" key="1">
    <citation type="journal article" date="2017" name="Genome Biol.">
        <title>Comparative genomics reveals high biological diversity and specific adaptations in the industrially and medically important fungal genus Aspergillus.</title>
        <authorList>
            <person name="de Vries R.P."/>
            <person name="Riley R."/>
            <person name="Wiebenga A."/>
            <person name="Aguilar-Osorio G."/>
            <person name="Amillis S."/>
            <person name="Uchima C.A."/>
            <person name="Anderluh G."/>
            <person name="Asadollahi M."/>
            <person name="Askin M."/>
            <person name="Barry K."/>
            <person name="Battaglia E."/>
            <person name="Bayram O."/>
            <person name="Benocci T."/>
            <person name="Braus-Stromeyer S.A."/>
            <person name="Caldana C."/>
            <person name="Canovas D."/>
            <person name="Cerqueira G.C."/>
            <person name="Chen F."/>
            <person name="Chen W."/>
            <person name="Choi C."/>
            <person name="Clum A."/>
            <person name="Dos Santos R.A."/>
            <person name="Damasio A.R."/>
            <person name="Diallinas G."/>
            <person name="Emri T."/>
            <person name="Fekete E."/>
            <person name="Flipphi M."/>
            <person name="Freyberg S."/>
            <person name="Gallo A."/>
            <person name="Gournas C."/>
            <person name="Habgood R."/>
            <person name="Hainaut M."/>
            <person name="Harispe M.L."/>
            <person name="Henrissat B."/>
            <person name="Hilden K.S."/>
            <person name="Hope R."/>
            <person name="Hossain A."/>
            <person name="Karabika E."/>
            <person name="Karaffa L."/>
            <person name="Karanyi Z."/>
            <person name="Krasevec N."/>
            <person name="Kuo A."/>
            <person name="Kusch H."/>
            <person name="LaButti K."/>
            <person name="Lagendijk E.L."/>
            <person name="Lapidus A."/>
            <person name="Levasseur A."/>
            <person name="Lindquist E."/>
            <person name="Lipzen A."/>
            <person name="Logrieco A.F."/>
            <person name="MacCabe A."/>
            <person name="Maekelae M.R."/>
            <person name="Malavazi I."/>
            <person name="Melin P."/>
            <person name="Meyer V."/>
            <person name="Mielnichuk N."/>
            <person name="Miskei M."/>
            <person name="Molnar A.P."/>
            <person name="Mule G."/>
            <person name="Ngan C.Y."/>
            <person name="Orejas M."/>
            <person name="Orosz E."/>
            <person name="Ouedraogo J.P."/>
            <person name="Overkamp K.M."/>
            <person name="Park H.-S."/>
            <person name="Perrone G."/>
            <person name="Piumi F."/>
            <person name="Punt P.J."/>
            <person name="Ram A.F."/>
            <person name="Ramon A."/>
            <person name="Rauscher S."/>
            <person name="Record E."/>
            <person name="Riano-Pachon D.M."/>
            <person name="Robert V."/>
            <person name="Roehrig J."/>
            <person name="Ruller R."/>
            <person name="Salamov A."/>
            <person name="Salih N.S."/>
            <person name="Samson R.A."/>
            <person name="Sandor E."/>
            <person name="Sanguinetti M."/>
            <person name="Schuetze T."/>
            <person name="Sepcic K."/>
            <person name="Shelest E."/>
            <person name="Sherlock G."/>
            <person name="Sophianopoulou V."/>
            <person name="Squina F.M."/>
            <person name="Sun H."/>
            <person name="Susca A."/>
            <person name="Todd R.B."/>
            <person name="Tsang A."/>
            <person name="Unkles S.E."/>
            <person name="van de Wiele N."/>
            <person name="van Rossen-Uffink D."/>
            <person name="Oliveira J.V."/>
            <person name="Vesth T.C."/>
            <person name="Visser J."/>
            <person name="Yu J.-H."/>
            <person name="Zhou M."/>
            <person name="Andersen M.R."/>
            <person name="Archer D.B."/>
            <person name="Baker S.E."/>
            <person name="Benoit I."/>
            <person name="Brakhage A.A."/>
            <person name="Braus G.H."/>
            <person name="Fischer R."/>
            <person name="Frisvad J.C."/>
            <person name="Goldman G.H."/>
            <person name="Houbraken J."/>
            <person name="Oakley B."/>
            <person name="Pocsi I."/>
            <person name="Scazzocchio C."/>
            <person name="Seiboth B."/>
            <person name="vanKuyk P.A."/>
            <person name="Wortman J."/>
            <person name="Dyer P.S."/>
            <person name="Grigoriev I.V."/>
        </authorList>
    </citation>
    <scope>NUCLEOTIDE SEQUENCE [LARGE SCALE GENOMIC DNA]</scope>
    <source>
        <strain evidence="4">ITEM 5010</strain>
    </source>
</reference>
<organism evidence="3 4">
    <name type="scientific">Aspergillus carbonarius (strain ITEM 5010)</name>
    <dbReference type="NCBI Taxonomy" id="602072"/>
    <lineage>
        <taxon>Eukaryota</taxon>
        <taxon>Fungi</taxon>
        <taxon>Dikarya</taxon>
        <taxon>Ascomycota</taxon>
        <taxon>Pezizomycotina</taxon>
        <taxon>Eurotiomycetes</taxon>
        <taxon>Eurotiomycetidae</taxon>
        <taxon>Eurotiales</taxon>
        <taxon>Aspergillaceae</taxon>
        <taxon>Aspergillus</taxon>
        <taxon>Aspergillus subgen. Circumdati</taxon>
    </lineage>
</organism>
<keyword evidence="4" id="KW-1185">Reference proteome</keyword>
<feature type="region of interest" description="Disordered" evidence="1">
    <location>
        <begin position="146"/>
        <end position="230"/>
    </location>
</feature>